<dbReference type="InterPro" id="IPR012337">
    <property type="entry name" value="RNaseH-like_sf"/>
</dbReference>
<organism evidence="2 3">
    <name type="scientific">Hevea brasiliensis</name>
    <name type="common">Para rubber tree</name>
    <name type="synonym">Siphonia brasiliensis</name>
    <dbReference type="NCBI Taxonomy" id="3981"/>
    <lineage>
        <taxon>Eukaryota</taxon>
        <taxon>Viridiplantae</taxon>
        <taxon>Streptophyta</taxon>
        <taxon>Embryophyta</taxon>
        <taxon>Tracheophyta</taxon>
        <taxon>Spermatophyta</taxon>
        <taxon>Magnoliopsida</taxon>
        <taxon>eudicotyledons</taxon>
        <taxon>Gunneridae</taxon>
        <taxon>Pentapetalae</taxon>
        <taxon>rosids</taxon>
        <taxon>fabids</taxon>
        <taxon>Malpighiales</taxon>
        <taxon>Euphorbiaceae</taxon>
        <taxon>Crotonoideae</taxon>
        <taxon>Micrandreae</taxon>
        <taxon>Hevea</taxon>
    </lineage>
</organism>
<name>A0A6A6L667_HEVBR</name>
<gene>
    <name evidence="2" type="ORF">GH714_010018</name>
</gene>
<protein>
    <recommendedName>
        <fullName evidence="1">HAT C-terminal dimerisation domain-containing protein</fullName>
    </recommendedName>
</protein>
<dbReference type="AlphaFoldDB" id="A0A6A6L667"/>
<feature type="domain" description="HAT C-terminal dimerisation" evidence="1">
    <location>
        <begin position="5"/>
        <end position="77"/>
    </location>
</feature>
<dbReference type="SUPFAM" id="SSF53098">
    <property type="entry name" value="Ribonuclease H-like"/>
    <property type="match status" value="1"/>
</dbReference>
<evidence type="ECO:0000313" key="3">
    <source>
        <dbReference type="Proteomes" id="UP000467840"/>
    </source>
</evidence>
<proteinExistence type="predicted"/>
<accession>A0A6A6L667</accession>
<dbReference type="GO" id="GO:0046983">
    <property type="term" value="F:protein dimerization activity"/>
    <property type="evidence" value="ECO:0007669"/>
    <property type="project" value="InterPro"/>
</dbReference>
<reference evidence="2 3" key="1">
    <citation type="journal article" date="2020" name="Mol. Plant">
        <title>The Chromosome-Based Rubber Tree Genome Provides New Insights into Spurge Genome Evolution and Rubber Biosynthesis.</title>
        <authorList>
            <person name="Liu J."/>
            <person name="Shi C."/>
            <person name="Shi C.C."/>
            <person name="Li W."/>
            <person name="Zhang Q.J."/>
            <person name="Zhang Y."/>
            <person name="Li K."/>
            <person name="Lu H.F."/>
            <person name="Shi C."/>
            <person name="Zhu S.T."/>
            <person name="Xiao Z.Y."/>
            <person name="Nan H."/>
            <person name="Yue Y."/>
            <person name="Zhu X.G."/>
            <person name="Wu Y."/>
            <person name="Hong X.N."/>
            <person name="Fan G.Y."/>
            <person name="Tong Y."/>
            <person name="Zhang D."/>
            <person name="Mao C.L."/>
            <person name="Liu Y.L."/>
            <person name="Hao S.J."/>
            <person name="Liu W.Q."/>
            <person name="Lv M.Q."/>
            <person name="Zhang H.B."/>
            <person name="Liu Y."/>
            <person name="Hu-Tang G.R."/>
            <person name="Wang J.P."/>
            <person name="Wang J.H."/>
            <person name="Sun Y.H."/>
            <person name="Ni S.B."/>
            <person name="Chen W.B."/>
            <person name="Zhang X.C."/>
            <person name="Jiao Y.N."/>
            <person name="Eichler E.E."/>
            <person name="Li G.H."/>
            <person name="Liu X."/>
            <person name="Gao L.Z."/>
        </authorList>
    </citation>
    <scope>NUCLEOTIDE SEQUENCE [LARGE SCALE GENOMIC DNA]</scope>
    <source>
        <strain evidence="3">cv. GT1</strain>
        <tissue evidence="2">Leaf</tissue>
    </source>
</reference>
<comment type="caution">
    <text evidence="2">The sequence shown here is derived from an EMBL/GenBank/DDBJ whole genome shotgun (WGS) entry which is preliminary data.</text>
</comment>
<keyword evidence="3" id="KW-1185">Reference proteome</keyword>
<dbReference type="PANTHER" id="PTHR23272">
    <property type="entry name" value="BED FINGER-RELATED"/>
    <property type="match status" value="1"/>
</dbReference>
<evidence type="ECO:0000313" key="2">
    <source>
        <dbReference type="EMBL" id="KAF2296861.1"/>
    </source>
</evidence>
<dbReference type="InterPro" id="IPR008906">
    <property type="entry name" value="HATC_C_dom"/>
</dbReference>
<evidence type="ECO:0000259" key="1">
    <source>
        <dbReference type="Pfam" id="PF05699"/>
    </source>
</evidence>
<dbReference type="PANTHER" id="PTHR23272:SF184">
    <property type="entry name" value="OS03G0311250 PROTEIN"/>
    <property type="match status" value="1"/>
</dbReference>
<dbReference type="Proteomes" id="UP000467840">
    <property type="component" value="Chromosome 18"/>
</dbReference>
<sequence>MNAIQEDKEAFDLLKWWKINSERFHILGKMARDILAVPFLTVASKSAFSTGGRVLAPFRSSLTPKIMESLTCAQEWICSLNCPINVEEGLEEHEKLEEGSQKLLPAAPHLRMFLDLVGLLKIKLLEI</sequence>
<dbReference type="Pfam" id="PF05699">
    <property type="entry name" value="Dimer_Tnp_hAT"/>
    <property type="match status" value="1"/>
</dbReference>
<dbReference type="EMBL" id="JAAGAX010000012">
    <property type="protein sequence ID" value="KAF2296861.1"/>
    <property type="molecule type" value="Genomic_DNA"/>
</dbReference>